<evidence type="ECO:0000256" key="4">
    <source>
        <dbReference type="ARBA" id="ARBA00023204"/>
    </source>
</evidence>
<dbReference type="EC" id="6.5.1.1" evidence="6"/>
<evidence type="ECO:0000256" key="1">
    <source>
        <dbReference type="ARBA" id="ARBA00022598"/>
    </source>
</evidence>
<accession>A0ABX7YPQ5</accession>
<protein>
    <submittedName>
        <fullName evidence="6">DNA ligase</fullName>
        <ecNumber evidence="6">6.5.1.1</ecNumber>
    </submittedName>
</protein>
<gene>
    <name evidence="6" type="ORF">KDN34_10095</name>
</gene>
<evidence type="ECO:0000259" key="5">
    <source>
        <dbReference type="Pfam" id="PF14743"/>
    </source>
</evidence>
<evidence type="ECO:0000256" key="2">
    <source>
        <dbReference type="ARBA" id="ARBA00022705"/>
    </source>
</evidence>
<dbReference type="CDD" id="cd08041">
    <property type="entry name" value="OBF_kDNA_ligase_like"/>
    <property type="match status" value="1"/>
</dbReference>
<keyword evidence="3" id="KW-0227">DNA damage</keyword>
<feature type="domain" description="DNA ligase OB-like" evidence="5">
    <location>
        <begin position="215"/>
        <end position="280"/>
    </location>
</feature>
<dbReference type="EMBL" id="CP073587">
    <property type="protein sequence ID" value="QUN04615.1"/>
    <property type="molecule type" value="Genomic_DNA"/>
</dbReference>
<dbReference type="PANTHER" id="PTHR47810">
    <property type="entry name" value="DNA LIGASE"/>
    <property type="match status" value="1"/>
</dbReference>
<dbReference type="InterPro" id="IPR012340">
    <property type="entry name" value="NA-bd_OB-fold"/>
</dbReference>
<keyword evidence="4" id="KW-0234">DNA repair</keyword>
<dbReference type="Pfam" id="PF14743">
    <property type="entry name" value="DNA_ligase_OB_2"/>
    <property type="match status" value="1"/>
</dbReference>
<dbReference type="SUPFAM" id="SSF50249">
    <property type="entry name" value="Nucleic acid-binding proteins"/>
    <property type="match status" value="1"/>
</dbReference>
<evidence type="ECO:0000313" key="7">
    <source>
        <dbReference type="Proteomes" id="UP000679575"/>
    </source>
</evidence>
<dbReference type="Gene3D" id="3.30.470.30">
    <property type="entry name" value="DNA ligase/mRNA capping enzyme"/>
    <property type="match status" value="1"/>
</dbReference>
<dbReference type="GO" id="GO:0003910">
    <property type="term" value="F:DNA ligase (ATP) activity"/>
    <property type="evidence" value="ECO:0007669"/>
    <property type="project" value="UniProtKB-EC"/>
</dbReference>
<dbReference type="CDD" id="cd07896">
    <property type="entry name" value="Adenylation_kDNA_ligase_like"/>
    <property type="match status" value="1"/>
</dbReference>
<evidence type="ECO:0000313" key="6">
    <source>
        <dbReference type="EMBL" id="QUN04615.1"/>
    </source>
</evidence>
<proteinExistence type="predicted"/>
<dbReference type="InterPro" id="IPR029319">
    <property type="entry name" value="DNA_ligase_OB"/>
</dbReference>
<keyword evidence="1 6" id="KW-0436">Ligase</keyword>
<dbReference type="PANTHER" id="PTHR47810:SF1">
    <property type="entry name" value="DNA LIGASE B"/>
    <property type="match status" value="1"/>
</dbReference>
<name>A0ABX7YPQ5_9GAMM</name>
<keyword evidence="7" id="KW-1185">Reference proteome</keyword>
<dbReference type="Proteomes" id="UP000679575">
    <property type="component" value="Chromosome"/>
</dbReference>
<keyword evidence="2" id="KW-0235">DNA replication</keyword>
<sequence length="299" mass="33031">MRLTARVRRCIKLVGAGICGLLIPLLVTAAIPTAELAKVWQSQENIADFLVSEKLDGVRARWDGRQLLSRSGLVIAAPAWFTDGFPPIVLEGELWAGYGSFEQVSVAARSNSDEQVWRSIKLYLFDAPTLAGSFAARYKQFAAYDQLTPYLRVIPQRRLEDSTALQHWLKAILDRGGEGLMLHRQDAVYTSGRSGNLFKLKAIEDDEARVLAILPGKGKYQGMMGALLVETAAGVQFRMGTGFTDAERKHPPAIGCWVTFAYSGITSKGKPRFARFLRVRSDYELTHGAENQPVGKALE</sequence>
<organism evidence="6 7">
    <name type="scientific">Shewanella yunxiaonensis</name>
    <dbReference type="NCBI Taxonomy" id="2829809"/>
    <lineage>
        <taxon>Bacteria</taxon>
        <taxon>Pseudomonadati</taxon>
        <taxon>Pseudomonadota</taxon>
        <taxon>Gammaproteobacteria</taxon>
        <taxon>Alteromonadales</taxon>
        <taxon>Shewanellaceae</taxon>
        <taxon>Shewanella</taxon>
    </lineage>
</organism>
<dbReference type="Gene3D" id="3.30.1490.70">
    <property type="match status" value="1"/>
</dbReference>
<dbReference type="Gene3D" id="2.40.50.140">
    <property type="entry name" value="Nucleic acid-binding proteins"/>
    <property type="match status" value="1"/>
</dbReference>
<dbReference type="InterPro" id="IPR050326">
    <property type="entry name" value="NAD_dep_DNA_ligaseB"/>
</dbReference>
<evidence type="ECO:0000256" key="3">
    <source>
        <dbReference type="ARBA" id="ARBA00022763"/>
    </source>
</evidence>
<reference evidence="6 7" key="1">
    <citation type="submission" date="2021-04" db="EMBL/GenBank/DDBJ databases">
        <title>Novel species identification of genus Shewanella.</title>
        <authorList>
            <person name="Liu G."/>
        </authorList>
    </citation>
    <scope>NUCLEOTIDE SEQUENCE [LARGE SCALE GENOMIC DNA]</scope>
    <source>
        <strain evidence="6 7">FJAT-54481</strain>
    </source>
</reference>
<dbReference type="SUPFAM" id="SSF56091">
    <property type="entry name" value="DNA ligase/mRNA capping enzyme, catalytic domain"/>
    <property type="match status" value="1"/>
</dbReference>
<dbReference type="NCBIfam" id="NF006592">
    <property type="entry name" value="PRK09125.1"/>
    <property type="match status" value="1"/>
</dbReference>